<comment type="catalytic activity">
    <reaction evidence="1">
        <text>GTP = 3',5'-cyclic GMP + diphosphate</text>
        <dbReference type="Rhea" id="RHEA:13665"/>
        <dbReference type="ChEBI" id="CHEBI:33019"/>
        <dbReference type="ChEBI" id="CHEBI:37565"/>
        <dbReference type="ChEBI" id="CHEBI:57746"/>
        <dbReference type="EC" id="4.6.1.2"/>
    </reaction>
</comment>
<dbReference type="Gene3D" id="3.30.70.1230">
    <property type="entry name" value="Nucleotide cyclase"/>
    <property type="match status" value="1"/>
</dbReference>
<evidence type="ECO:0000313" key="12">
    <source>
        <dbReference type="WBParaSite" id="Hba_04956"/>
    </source>
</evidence>
<dbReference type="Proteomes" id="UP000095283">
    <property type="component" value="Unplaced"/>
</dbReference>
<dbReference type="InterPro" id="IPR050401">
    <property type="entry name" value="Cyclic_nucleotide_synthase"/>
</dbReference>
<dbReference type="PANTHER" id="PTHR11920:SF498">
    <property type="entry name" value="RECEPTOR-TYPE GUANYLATE CYCLASE GCY-8"/>
    <property type="match status" value="1"/>
</dbReference>
<accession>A0A1I7WIW6</accession>
<keyword evidence="11" id="KW-1185">Reference proteome</keyword>
<dbReference type="GO" id="GO:0004016">
    <property type="term" value="F:adenylate cyclase activity"/>
    <property type="evidence" value="ECO:0007669"/>
    <property type="project" value="TreeGrafter"/>
</dbReference>
<dbReference type="SUPFAM" id="SSF55073">
    <property type="entry name" value="Nucleotide cyclase"/>
    <property type="match status" value="1"/>
</dbReference>
<organism evidence="11 12">
    <name type="scientific">Heterorhabditis bacteriophora</name>
    <name type="common">Entomopathogenic nematode worm</name>
    <dbReference type="NCBI Taxonomy" id="37862"/>
    <lineage>
        <taxon>Eukaryota</taxon>
        <taxon>Metazoa</taxon>
        <taxon>Ecdysozoa</taxon>
        <taxon>Nematoda</taxon>
        <taxon>Chromadorea</taxon>
        <taxon>Rhabditida</taxon>
        <taxon>Rhabditina</taxon>
        <taxon>Rhabditomorpha</taxon>
        <taxon>Strongyloidea</taxon>
        <taxon>Heterorhabditidae</taxon>
        <taxon>Heterorhabditis</taxon>
    </lineage>
</organism>
<evidence type="ECO:0000256" key="1">
    <source>
        <dbReference type="ARBA" id="ARBA00001436"/>
    </source>
</evidence>
<dbReference type="GO" id="GO:0000166">
    <property type="term" value="F:nucleotide binding"/>
    <property type="evidence" value="ECO:0007669"/>
    <property type="project" value="UniProtKB-KW"/>
</dbReference>
<keyword evidence="5 9" id="KW-1133">Transmembrane helix</keyword>
<evidence type="ECO:0000256" key="2">
    <source>
        <dbReference type="ARBA" id="ARBA00004370"/>
    </source>
</evidence>
<evidence type="ECO:0000256" key="3">
    <source>
        <dbReference type="ARBA" id="ARBA00022692"/>
    </source>
</evidence>
<keyword evidence="7" id="KW-0325">Glycoprotein</keyword>
<protein>
    <submittedName>
        <fullName evidence="12">Guanylate cyclase domain-containing protein</fullName>
    </submittedName>
</protein>
<evidence type="ECO:0000256" key="6">
    <source>
        <dbReference type="ARBA" id="ARBA00023136"/>
    </source>
</evidence>
<keyword evidence="4" id="KW-0547">Nucleotide-binding</keyword>
<sequence>MELLKTFEIPHRKSTRLRIRLGIHTGAVAAGVVGLTAPRYCLFGDTVGSQRFNLTKRGTDFRHL</sequence>
<reference evidence="12" key="1">
    <citation type="submission" date="2016-11" db="UniProtKB">
        <authorList>
            <consortium name="WormBaseParasite"/>
        </authorList>
    </citation>
    <scope>IDENTIFICATION</scope>
</reference>
<dbReference type="PANTHER" id="PTHR11920">
    <property type="entry name" value="GUANYLYL CYCLASE"/>
    <property type="match status" value="1"/>
</dbReference>
<dbReference type="GO" id="GO:0001653">
    <property type="term" value="F:peptide receptor activity"/>
    <property type="evidence" value="ECO:0007669"/>
    <property type="project" value="TreeGrafter"/>
</dbReference>
<evidence type="ECO:0000256" key="4">
    <source>
        <dbReference type="ARBA" id="ARBA00022741"/>
    </source>
</evidence>
<feature type="transmembrane region" description="Helical" evidence="9">
    <location>
        <begin position="21"/>
        <end position="40"/>
    </location>
</feature>
<dbReference type="PROSITE" id="PS50125">
    <property type="entry name" value="GUANYLATE_CYCLASE_2"/>
    <property type="match status" value="1"/>
</dbReference>
<name>A0A1I7WIW6_HETBA</name>
<dbReference type="InterPro" id="IPR001054">
    <property type="entry name" value="A/G_cyclase"/>
</dbReference>
<dbReference type="Pfam" id="PF00211">
    <property type="entry name" value="Guanylate_cyc"/>
    <property type="match status" value="1"/>
</dbReference>
<proteinExistence type="predicted"/>
<keyword evidence="8" id="KW-0456">Lyase</keyword>
<feature type="domain" description="Guanylate cyclase" evidence="10">
    <location>
        <begin position="1"/>
        <end position="47"/>
    </location>
</feature>
<dbReference type="InterPro" id="IPR029787">
    <property type="entry name" value="Nucleotide_cyclase"/>
</dbReference>
<comment type="subcellular location">
    <subcellularLocation>
        <location evidence="2">Membrane</location>
    </subcellularLocation>
</comment>
<evidence type="ECO:0000256" key="5">
    <source>
        <dbReference type="ARBA" id="ARBA00022989"/>
    </source>
</evidence>
<dbReference type="GO" id="GO:0007168">
    <property type="term" value="P:receptor guanylyl cyclase signaling pathway"/>
    <property type="evidence" value="ECO:0007669"/>
    <property type="project" value="TreeGrafter"/>
</dbReference>
<evidence type="ECO:0000256" key="7">
    <source>
        <dbReference type="ARBA" id="ARBA00023180"/>
    </source>
</evidence>
<evidence type="ECO:0000256" key="9">
    <source>
        <dbReference type="SAM" id="Phobius"/>
    </source>
</evidence>
<keyword evidence="6 9" id="KW-0472">Membrane</keyword>
<dbReference type="GO" id="GO:0004383">
    <property type="term" value="F:guanylate cyclase activity"/>
    <property type="evidence" value="ECO:0007669"/>
    <property type="project" value="UniProtKB-EC"/>
</dbReference>
<evidence type="ECO:0000313" key="11">
    <source>
        <dbReference type="Proteomes" id="UP000095283"/>
    </source>
</evidence>
<dbReference type="GO" id="GO:0035556">
    <property type="term" value="P:intracellular signal transduction"/>
    <property type="evidence" value="ECO:0007669"/>
    <property type="project" value="InterPro"/>
</dbReference>
<dbReference type="GO" id="GO:0005886">
    <property type="term" value="C:plasma membrane"/>
    <property type="evidence" value="ECO:0007669"/>
    <property type="project" value="TreeGrafter"/>
</dbReference>
<evidence type="ECO:0000256" key="8">
    <source>
        <dbReference type="ARBA" id="ARBA00023239"/>
    </source>
</evidence>
<evidence type="ECO:0000259" key="10">
    <source>
        <dbReference type="PROSITE" id="PS50125"/>
    </source>
</evidence>
<dbReference type="AlphaFoldDB" id="A0A1I7WIW6"/>
<keyword evidence="3 9" id="KW-0812">Transmembrane</keyword>
<dbReference type="WBParaSite" id="Hba_04956">
    <property type="protein sequence ID" value="Hba_04956"/>
    <property type="gene ID" value="Hba_04956"/>
</dbReference>